<dbReference type="RefSeq" id="WP_048464679.1">
    <property type="nucleotide sequence ID" value="NZ_LABX01000113.1"/>
</dbReference>
<proteinExistence type="predicted"/>
<dbReference type="PATRIC" id="fig|270351.6.peg.560"/>
<evidence type="ECO:0000313" key="1">
    <source>
        <dbReference type="EMBL" id="KMO33870.1"/>
    </source>
</evidence>
<gene>
    <name evidence="1" type="ORF">VP06_15555</name>
</gene>
<protein>
    <recommendedName>
        <fullName evidence="3">Helix-turn-helix domain-containing protein</fullName>
    </recommendedName>
</protein>
<accession>A0A0J6SF68</accession>
<dbReference type="EMBL" id="LABX01000113">
    <property type="protein sequence ID" value="KMO33870.1"/>
    <property type="molecule type" value="Genomic_DNA"/>
</dbReference>
<name>A0A0J6SF68_9HYPH</name>
<evidence type="ECO:0000313" key="2">
    <source>
        <dbReference type="Proteomes" id="UP000035929"/>
    </source>
</evidence>
<organism evidence="1 2">
    <name type="scientific">Methylobacterium aquaticum</name>
    <dbReference type="NCBI Taxonomy" id="270351"/>
    <lineage>
        <taxon>Bacteria</taxon>
        <taxon>Pseudomonadati</taxon>
        <taxon>Pseudomonadota</taxon>
        <taxon>Alphaproteobacteria</taxon>
        <taxon>Hyphomicrobiales</taxon>
        <taxon>Methylobacteriaceae</taxon>
        <taxon>Methylobacterium</taxon>
    </lineage>
</organism>
<sequence length="92" mass="10132">MSRPLVLIPWDRDEAITVTQAAYIAKKTTVTMRDWAAKHHIGRRVGGGSWMISQPALLMLLDGDDAALASYLGGDRYGPAVRPYFVRCGLLT</sequence>
<dbReference type="Proteomes" id="UP000035929">
    <property type="component" value="Unassembled WGS sequence"/>
</dbReference>
<evidence type="ECO:0008006" key="3">
    <source>
        <dbReference type="Google" id="ProtNLM"/>
    </source>
</evidence>
<comment type="caution">
    <text evidence="1">The sequence shown here is derived from an EMBL/GenBank/DDBJ whole genome shotgun (WGS) entry which is preliminary data.</text>
</comment>
<reference evidence="1 2" key="1">
    <citation type="submission" date="2015-03" db="EMBL/GenBank/DDBJ databases">
        <title>Genome sequencing of Methylobacterium aquaticum DSM16371 type strain.</title>
        <authorList>
            <person name="Chaudhry V."/>
            <person name="Patil P.B."/>
        </authorList>
    </citation>
    <scope>NUCLEOTIDE SEQUENCE [LARGE SCALE GENOMIC DNA]</scope>
    <source>
        <strain evidence="1 2">DSM 16371</strain>
    </source>
</reference>
<dbReference type="OrthoDB" id="8005124at2"/>
<dbReference type="AlphaFoldDB" id="A0A0J6SF68"/>